<name>A0A120G699_PSEFL</name>
<dbReference type="AlphaFoldDB" id="A0A120G699"/>
<protein>
    <submittedName>
        <fullName evidence="1">Uncharacterized protein</fullName>
    </submittedName>
</protein>
<dbReference type="EMBL" id="LCYA01000132">
    <property type="protein sequence ID" value="KWV85364.1"/>
    <property type="molecule type" value="Genomic_DNA"/>
</dbReference>
<evidence type="ECO:0000313" key="2">
    <source>
        <dbReference type="Proteomes" id="UP000061348"/>
    </source>
</evidence>
<reference evidence="1 2" key="1">
    <citation type="submission" date="2015-05" db="EMBL/GenBank/DDBJ databases">
        <title>A genomic and transcriptomic approach to investigate the blue pigment phenotype in Pseudomonas fluorescens.</title>
        <authorList>
            <person name="Andreani N.A."/>
            <person name="Cardazzo B."/>
        </authorList>
    </citation>
    <scope>NUCLEOTIDE SEQUENCE [LARGE SCALE GENOMIC DNA]</scope>
    <source>
        <strain evidence="1 2">Ps_22</strain>
    </source>
</reference>
<dbReference type="Proteomes" id="UP000061348">
    <property type="component" value="Unassembled WGS sequence"/>
</dbReference>
<proteinExistence type="predicted"/>
<sequence length="158" mass="16924">MRGQQGGTQVFVDHRFNAAQLAVFAIHGGDAATTGADHDGFFLQQPLDRANFKDAFGTRAGDYTAVFVAVGRDGPTFFGGEFLGFGFGIHRADGLGRVLEGRVLGVDFDLGEQGGERHFEVQQVAQFLFNDVADHALGLGAQHVQWVRRDAGVGGCLQ</sequence>
<comment type="caution">
    <text evidence="1">The sequence shown here is derived from an EMBL/GenBank/DDBJ whole genome shotgun (WGS) entry which is preliminary data.</text>
</comment>
<accession>A0A120G699</accession>
<gene>
    <name evidence="1" type="ORF">PFLmoz3_04918</name>
</gene>
<organism evidence="1 2">
    <name type="scientific">Pseudomonas fluorescens</name>
    <dbReference type="NCBI Taxonomy" id="294"/>
    <lineage>
        <taxon>Bacteria</taxon>
        <taxon>Pseudomonadati</taxon>
        <taxon>Pseudomonadota</taxon>
        <taxon>Gammaproteobacteria</taxon>
        <taxon>Pseudomonadales</taxon>
        <taxon>Pseudomonadaceae</taxon>
        <taxon>Pseudomonas</taxon>
    </lineage>
</organism>
<evidence type="ECO:0000313" key="1">
    <source>
        <dbReference type="EMBL" id="KWV85364.1"/>
    </source>
</evidence>